<evidence type="ECO:0000313" key="1">
    <source>
        <dbReference type="EMBL" id="MED6148051.1"/>
    </source>
</evidence>
<evidence type="ECO:0000313" key="2">
    <source>
        <dbReference type="Proteomes" id="UP001341840"/>
    </source>
</evidence>
<proteinExistence type="predicted"/>
<name>A0ABU6TH13_9FABA</name>
<dbReference type="EMBL" id="JASCZI010090954">
    <property type="protein sequence ID" value="MED6148051.1"/>
    <property type="molecule type" value="Genomic_DNA"/>
</dbReference>
<keyword evidence="2" id="KW-1185">Reference proteome</keyword>
<reference evidence="1 2" key="1">
    <citation type="journal article" date="2023" name="Plants (Basel)">
        <title>Bridging the Gap: Combining Genomics and Transcriptomics Approaches to Understand Stylosanthes scabra, an Orphan Legume from the Brazilian Caatinga.</title>
        <authorList>
            <person name="Ferreira-Neto J.R.C."/>
            <person name="da Silva M.D."/>
            <person name="Binneck E."/>
            <person name="de Melo N.F."/>
            <person name="da Silva R.H."/>
            <person name="de Melo A.L.T.M."/>
            <person name="Pandolfi V."/>
            <person name="Bustamante F.O."/>
            <person name="Brasileiro-Vidal A.C."/>
            <person name="Benko-Iseppon A.M."/>
        </authorList>
    </citation>
    <scope>NUCLEOTIDE SEQUENCE [LARGE SCALE GENOMIC DNA]</scope>
    <source>
        <tissue evidence="1">Leaves</tissue>
    </source>
</reference>
<accession>A0ABU6TH13</accession>
<protein>
    <submittedName>
        <fullName evidence="1">Uncharacterized protein</fullName>
    </submittedName>
</protein>
<gene>
    <name evidence="1" type="ORF">PIB30_049511</name>
</gene>
<organism evidence="1 2">
    <name type="scientific">Stylosanthes scabra</name>
    <dbReference type="NCBI Taxonomy" id="79078"/>
    <lineage>
        <taxon>Eukaryota</taxon>
        <taxon>Viridiplantae</taxon>
        <taxon>Streptophyta</taxon>
        <taxon>Embryophyta</taxon>
        <taxon>Tracheophyta</taxon>
        <taxon>Spermatophyta</taxon>
        <taxon>Magnoliopsida</taxon>
        <taxon>eudicotyledons</taxon>
        <taxon>Gunneridae</taxon>
        <taxon>Pentapetalae</taxon>
        <taxon>rosids</taxon>
        <taxon>fabids</taxon>
        <taxon>Fabales</taxon>
        <taxon>Fabaceae</taxon>
        <taxon>Papilionoideae</taxon>
        <taxon>50 kb inversion clade</taxon>
        <taxon>dalbergioids sensu lato</taxon>
        <taxon>Dalbergieae</taxon>
        <taxon>Pterocarpus clade</taxon>
        <taxon>Stylosanthes</taxon>
    </lineage>
</organism>
<sequence>MLFEPARELELARELSLGSLPALDAVRAASISIGVVHSSIINRKNEDYHIATALDIWRQDGFWQAVMLMNFHFDFVLLSTFVKRWRPKMHRFHMPWGKAPVNPEARKELCFPTSPRVPALLTTHTVASLLPPP</sequence>
<comment type="caution">
    <text evidence="1">The sequence shown here is derived from an EMBL/GenBank/DDBJ whole genome shotgun (WGS) entry which is preliminary data.</text>
</comment>
<dbReference type="Proteomes" id="UP001341840">
    <property type="component" value="Unassembled WGS sequence"/>
</dbReference>